<dbReference type="AlphaFoldDB" id="W0P4F2"/>
<name>W0P4F2_BUCMP</name>
<evidence type="ECO:0000256" key="7">
    <source>
        <dbReference type="ARBA" id="ARBA00022840"/>
    </source>
</evidence>
<feature type="domain" description="DALR anticodon binding" evidence="12">
    <location>
        <begin position="581"/>
        <end position="681"/>
    </location>
</feature>
<sequence length="689" mass="80126">MTKKILLIEIGTEELPAKLLSSISLSFYKNLNEELKLYTIVYKKIEYFSTPRRLALKIIDIDTTDKTIEINKKGPSIIDAYDKDGAPTNAANRWAKYCGININEATRIKTKQGEWLFCQKKIKQKKIEILLPKIIDIALKKIIIQKSMRWNVTNEKFFRPIRNIVILLDRKVIKGKIFDVFSNNFLQNHISCQEKIEIKDAKEYPLILFQRNNIIADYAIRKKTIINQINKISEKINGYIKTSNNLIEEITSLVESPTALLGTFKKNFLKIPKKILVHVIESQQKCFPIYNVKNELFPNFIFISNIDSKKPNKIILGNEKVMDARLSDAAFFLQNDRKIKLEDYLMSLKKVLFQNNLGTLYDKTLRLQILIQWISKYSCINIQDAIRAAQLSKCDLVTSMVCEFPALQGTVGMYYSLSDKEKKDVSQAIQEQYSPSFSGDKLPSTMIGCSLAIADKMDTLSGMFCIGNIPTSAKDPFALRRLAIGILRIIIIKNIPLDLKCLINKSLSLYNIKYVNDVIIYNKIIKFFMNRLVYWYEENSYDIKVIQSVLSSQLTEPRDIHKKIQAISFFQNLEYSKSIIQSIKRISNILKKEKEKITGHVDIQLIQEKEEIVLFSTIKKFHTDTKKLFQEKKYKEILLKTKVLEKPIYNFFDKVKIHHSNIKIRINRLILLKKIESIFTKITNFSYLY</sequence>
<accession>W0P4F2</accession>
<dbReference type="InterPro" id="IPR015944">
    <property type="entry name" value="Gly-tRNA-synth_bsu"/>
</dbReference>
<reference evidence="13 14" key="1">
    <citation type="journal article" date="2013" name="BMC Genomics">
        <title>Comparative analysis of genome sequences from four strains of the Buchnera aphidicola Mp endosymbion of the green peach aphid, Myzus persicae.</title>
        <authorList>
            <person name="Jiang Z."/>
            <person name="Jones D.H."/>
            <person name="Khuri S."/>
            <person name="Tsinoremas N.F."/>
            <person name="Wyss T."/>
            <person name="Jander G."/>
            <person name="Wilson A.C."/>
        </authorList>
    </citation>
    <scope>NUCLEOTIDE SEQUENCE [LARGE SCALE GENOMIC DNA]</scope>
    <source>
        <strain evidence="14">str. USDA (Myzus persicae)</strain>
    </source>
</reference>
<dbReference type="Pfam" id="PF02092">
    <property type="entry name" value="tRNA_synt_2f"/>
    <property type="match status" value="1"/>
</dbReference>
<evidence type="ECO:0000256" key="5">
    <source>
        <dbReference type="ARBA" id="ARBA00022598"/>
    </source>
</evidence>
<keyword evidence="9 11" id="KW-0030">Aminoacyl-tRNA synthetase</keyword>
<dbReference type="InterPro" id="IPR006194">
    <property type="entry name" value="Gly-tRNA-synth_heterodimer"/>
</dbReference>
<evidence type="ECO:0000313" key="13">
    <source>
        <dbReference type="EMBL" id="AHG60235.1"/>
    </source>
</evidence>
<keyword evidence="6 11" id="KW-0547">Nucleotide-binding</keyword>
<dbReference type="SUPFAM" id="SSF109604">
    <property type="entry name" value="HD-domain/PDEase-like"/>
    <property type="match status" value="1"/>
</dbReference>
<dbReference type="PANTHER" id="PTHR30075:SF2">
    <property type="entry name" value="GLYCINE--TRNA LIGASE, CHLOROPLASTIC_MITOCHONDRIAL 2"/>
    <property type="match status" value="1"/>
</dbReference>
<comment type="catalytic activity">
    <reaction evidence="10 11">
        <text>tRNA(Gly) + glycine + ATP = glycyl-tRNA(Gly) + AMP + diphosphate</text>
        <dbReference type="Rhea" id="RHEA:16013"/>
        <dbReference type="Rhea" id="RHEA-COMP:9664"/>
        <dbReference type="Rhea" id="RHEA-COMP:9683"/>
        <dbReference type="ChEBI" id="CHEBI:30616"/>
        <dbReference type="ChEBI" id="CHEBI:33019"/>
        <dbReference type="ChEBI" id="CHEBI:57305"/>
        <dbReference type="ChEBI" id="CHEBI:78442"/>
        <dbReference type="ChEBI" id="CHEBI:78522"/>
        <dbReference type="ChEBI" id="CHEBI:456215"/>
        <dbReference type="EC" id="6.1.1.14"/>
    </reaction>
</comment>
<evidence type="ECO:0000313" key="14">
    <source>
        <dbReference type="Proteomes" id="UP000019087"/>
    </source>
</evidence>
<dbReference type="NCBIfam" id="TIGR00211">
    <property type="entry name" value="glyS"/>
    <property type="match status" value="1"/>
</dbReference>
<evidence type="ECO:0000256" key="11">
    <source>
        <dbReference type="HAMAP-Rule" id="MF_00255"/>
    </source>
</evidence>
<comment type="subcellular location">
    <subcellularLocation>
        <location evidence="1 11">Cytoplasm</location>
    </subcellularLocation>
</comment>
<gene>
    <name evidence="13" type="primary">glys</name>
    <name evidence="11" type="synonym">glyS</name>
    <name evidence="13" type="ORF">BUMPUSDA_CDS00460</name>
</gene>
<dbReference type="GO" id="GO:0004820">
    <property type="term" value="F:glycine-tRNA ligase activity"/>
    <property type="evidence" value="ECO:0007669"/>
    <property type="project" value="UniProtKB-UniRule"/>
</dbReference>
<proteinExistence type="inferred from homology"/>
<evidence type="ECO:0000256" key="6">
    <source>
        <dbReference type="ARBA" id="ARBA00022741"/>
    </source>
</evidence>
<dbReference type="HAMAP" id="MF_00255">
    <property type="entry name" value="Gly_tRNA_synth_beta"/>
    <property type="match status" value="1"/>
</dbReference>
<organism evidence="13 14">
    <name type="scientific">Buchnera aphidicola str. USDA</name>
    <name type="common">Myzus persicae</name>
    <dbReference type="NCBI Taxonomy" id="1009856"/>
    <lineage>
        <taxon>Bacteria</taxon>
        <taxon>Pseudomonadati</taxon>
        <taxon>Pseudomonadota</taxon>
        <taxon>Gammaproteobacteria</taxon>
        <taxon>Enterobacterales</taxon>
        <taxon>Erwiniaceae</taxon>
        <taxon>Buchnera</taxon>
    </lineage>
</organism>
<protein>
    <recommendedName>
        <fullName evidence="11">Glycine--tRNA ligase beta subunit</fullName>
        <ecNumber evidence="11">6.1.1.14</ecNumber>
    </recommendedName>
    <alternativeName>
        <fullName evidence="11">Glycyl-tRNA synthetase beta subunit</fullName>
        <shortName evidence="11">GlyRS</shortName>
    </alternativeName>
</protein>
<keyword evidence="4 11" id="KW-0963">Cytoplasm</keyword>
<keyword evidence="5 11" id="KW-0436">Ligase</keyword>
<evidence type="ECO:0000259" key="12">
    <source>
        <dbReference type="Pfam" id="PF05746"/>
    </source>
</evidence>
<evidence type="ECO:0000256" key="3">
    <source>
        <dbReference type="ARBA" id="ARBA00011209"/>
    </source>
</evidence>
<dbReference type="PRINTS" id="PR01045">
    <property type="entry name" value="TRNASYNTHGB"/>
</dbReference>
<comment type="subunit">
    <text evidence="3 11">Tetramer of two alpha and two beta subunits.</text>
</comment>
<dbReference type="GO" id="GO:0006420">
    <property type="term" value="P:arginyl-tRNA aminoacylation"/>
    <property type="evidence" value="ECO:0007669"/>
    <property type="project" value="InterPro"/>
</dbReference>
<dbReference type="GO" id="GO:0005524">
    <property type="term" value="F:ATP binding"/>
    <property type="evidence" value="ECO:0007669"/>
    <property type="project" value="UniProtKB-UniRule"/>
</dbReference>
<dbReference type="PROSITE" id="PS50861">
    <property type="entry name" value="AA_TRNA_LIGASE_II_GLYAB"/>
    <property type="match status" value="1"/>
</dbReference>
<evidence type="ECO:0000256" key="8">
    <source>
        <dbReference type="ARBA" id="ARBA00022917"/>
    </source>
</evidence>
<evidence type="ECO:0000256" key="4">
    <source>
        <dbReference type="ARBA" id="ARBA00022490"/>
    </source>
</evidence>
<dbReference type="Proteomes" id="UP000019087">
    <property type="component" value="Chromosome"/>
</dbReference>
<dbReference type="Pfam" id="PF05746">
    <property type="entry name" value="DALR_1"/>
    <property type="match status" value="1"/>
</dbReference>
<evidence type="ECO:0000256" key="9">
    <source>
        <dbReference type="ARBA" id="ARBA00023146"/>
    </source>
</evidence>
<dbReference type="RefSeq" id="WP_025368780.1">
    <property type="nucleotide sequence ID" value="NZ_CP002697.1"/>
</dbReference>
<dbReference type="EC" id="6.1.1.14" evidence="11"/>
<keyword evidence="8 11" id="KW-0648">Protein biosynthesis</keyword>
<keyword evidence="7 11" id="KW-0067">ATP-binding</keyword>
<dbReference type="PANTHER" id="PTHR30075">
    <property type="entry name" value="GLYCYL-TRNA SYNTHETASE"/>
    <property type="match status" value="1"/>
</dbReference>
<dbReference type="PATRIC" id="fig|1009856.3.peg.125"/>
<dbReference type="GO" id="GO:0006426">
    <property type="term" value="P:glycyl-tRNA aminoacylation"/>
    <property type="evidence" value="ECO:0007669"/>
    <property type="project" value="UniProtKB-UniRule"/>
</dbReference>
<evidence type="ECO:0000256" key="10">
    <source>
        <dbReference type="ARBA" id="ARBA00047937"/>
    </source>
</evidence>
<evidence type="ECO:0000256" key="1">
    <source>
        <dbReference type="ARBA" id="ARBA00004496"/>
    </source>
</evidence>
<dbReference type="HOGENOM" id="CLU_007220_2_2_6"/>
<comment type="similarity">
    <text evidence="2 11">Belongs to the class-II aminoacyl-tRNA synthetase family.</text>
</comment>
<dbReference type="GO" id="GO:0004814">
    <property type="term" value="F:arginine-tRNA ligase activity"/>
    <property type="evidence" value="ECO:0007669"/>
    <property type="project" value="InterPro"/>
</dbReference>
<evidence type="ECO:0000256" key="2">
    <source>
        <dbReference type="ARBA" id="ARBA00008226"/>
    </source>
</evidence>
<dbReference type="KEGG" id="bapu:BUMPUSDA_CDS00460"/>
<dbReference type="GO" id="GO:0005829">
    <property type="term" value="C:cytosol"/>
    <property type="evidence" value="ECO:0007669"/>
    <property type="project" value="TreeGrafter"/>
</dbReference>
<dbReference type="EMBL" id="CP002697">
    <property type="protein sequence ID" value="AHG60235.1"/>
    <property type="molecule type" value="Genomic_DNA"/>
</dbReference>
<dbReference type="InterPro" id="IPR008909">
    <property type="entry name" value="DALR_anticod-bd"/>
</dbReference>